<accession>A0ABV7L1H4</accession>
<dbReference type="PROSITE" id="PS50977">
    <property type="entry name" value="HTH_TETR_2"/>
    <property type="match status" value="1"/>
</dbReference>
<dbReference type="Proteomes" id="UP001595528">
    <property type="component" value="Unassembled WGS sequence"/>
</dbReference>
<reference evidence="6" key="1">
    <citation type="journal article" date="2019" name="Int. J. Syst. Evol. Microbiol.">
        <title>The Global Catalogue of Microorganisms (GCM) 10K type strain sequencing project: providing services to taxonomists for standard genome sequencing and annotation.</title>
        <authorList>
            <consortium name="The Broad Institute Genomics Platform"/>
            <consortium name="The Broad Institute Genome Sequencing Center for Infectious Disease"/>
            <person name="Wu L."/>
            <person name="Ma J."/>
        </authorList>
    </citation>
    <scope>NUCLEOTIDE SEQUENCE [LARGE SCALE GENOMIC DNA]</scope>
    <source>
        <strain evidence="6">KCTC 42964</strain>
    </source>
</reference>
<feature type="domain" description="HTH tetR-type" evidence="4">
    <location>
        <begin position="60"/>
        <end position="120"/>
    </location>
</feature>
<dbReference type="PANTHER" id="PTHR30055:SF226">
    <property type="entry name" value="HTH-TYPE TRANSCRIPTIONAL REGULATOR PKSA"/>
    <property type="match status" value="1"/>
</dbReference>
<feature type="DNA-binding region" description="H-T-H motif" evidence="2">
    <location>
        <begin position="83"/>
        <end position="102"/>
    </location>
</feature>
<keyword evidence="6" id="KW-1185">Reference proteome</keyword>
<dbReference type="InterPro" id="IPR050109">
    <property type="entry name" value="HTH-type_TetR-like_transc_reg"/>
</dbReference>
<name>A0ABV7L1H4_9PROT</name>
<organism evidence="5 6">
    <name type="scientific">Marinibaculum pumilum</name>
    <dbReference type="NCBI Taxonomy" id="1766165"/>
    <lineage>
        <taxon>Bacteria</taxon>
        <taxon>Pseudomonadati</taxon>
        <taxon>Pseudomonadota</taxon>
        <taxon>Alphaproteobacteria</taxon>
        <taxon>Rhodospirillales</taxon>
        <taxon>Rhodospirillaceae</taxon>
        <taxon>Marinibaculum</taxon>
    </lineage>
</organism>
<evidence type="ECO:0000313" key="6">
    <source>
        <dbReference type="Proteomes" id="UP001595528"/>
    </source>
</evidence>
<dbReference type="SUPFAM" id="SSF46689">
    <property type="entry name" value="Homeodomain-like"/>
    <property type="match status" value="1"/>
</dbReference>
<dbReference type="InterPro" id="IPR009057">
    <property type="entry name" value="Homeodomain-like_sf"/>
</dbReference>
<keyword evidence="1 2" id="KW-0238">DNA-binding</keyword>
<evidence type="ECO:0000256" key="2">
    <source>
        <dbReference type="PROSITE-ProRule" id="PRU00335"/>
    </source>
</evidence>
<evidence type="ECO:0000256" key="3">
    <source>
        <dbReference type="SAM" id="MobiDB-lite"/>
    </source>
</evidence>
<proteinExistence type="predicted"/>
<sequence length="256" mass="28791">QLEPAAARRPARDRVMASVEQRRLRAAAPVAKAGTGTRKSETSRGGGHRRPRKTQAERSAETQLRIMEAAVRLIRNRGYANFRTAEVARIAGVSRGAMLHHYPTKDDLVYATLQHVYDKSLARTMRQVTRPRADEDVLEGIIEDAKAFFFQDDFFIGLDIGMATPDDAFRERTRQMAKESRLPAEKAWYDVLVASGIPPQVAEDILWLTLSIVRGFAVRMLWQDEPDRFERLFGIWREMAGAYIASHLPAKAAAAG</sequence>
<dbReference type="PANTHER" id="PTHR30055">
    <property type="entry name" value="HTH-TYPE TRANSCRIPTIONAL REGULATOR RUTR"/>
    <property type="match status" value="1"/>
</dbReference>
<dbReference type="Gene3D" id="1.10.357.10">
    <property type="entry name" value="Tetracycline Repressor, domain 2"/>
    <property type="match status" value="1"/>
</dbReference>
<dbReference type="PRINTS" id="PR00455">
    <property type="entry name" value="HTHTETR"/>
</dbReference>
<gene>
    <name evidence="5" type="ORF">ACFOGJ_14800</name>
</gene>
<protein>
    <submittedName>
        <fullName evidence="5">TetR/AcrR family transcriptional regulator</fullName>
    </submittedName>
</protein>
<evidence type="ECO:0000313" key="5">
    <source>
        <dbReference type="EMBL" id="MFC3228511.1"/>
    </source>
</evidence>
<feature type="region of interest" description="Disordered" evidence="3">
    <location>
        <begin position="1"/>
        <end position="60"/>
    </location>
</feature>
<dbReference type="EMBL" id="JBHRTR010000028">
    <property type="protein sequence ID" value="MFC3228511.1"/>
    <property type="molecule type" value="Genomic_DNA"/>
</dbReference>
<evidence type="ECO:0000259" key="4">
    <source>
        <dbReference type="PROSITE" id="PS50977"/>
    </source>
</evidence>
<feature type="non-terminal residue" evidence="5">
    <location>
        <position position="1"/>
    </location>
</feature>
<dbReference type="RefSeq" id="WP_379901689.1">
    <property type="nucleotide sequence ID" value="NZ_JBHRTR010000028.1"/>
</dbReference>
<evidence type="ECO:0000256" key="1">
    <source>
        <dbReference type="ARBA" id="ARBA00023125"/>
    </source>
</evidence>
<dbReference type="Pfam" id="PF00440">
    <property type="entry name" value="TetR_N"/>
    <property type="match status" value="1"/>
</dbReference>
<feature type="compositionally biased region" description="Basic and acidic residues" evidence="3">
    <location>
        <begin position="10"/>
        <end position="23"/>
    </location>
</feature>
<comment type="caution">
    <text evidence="5">The sequence shown here is derived from an EMBL/GenBank/DDBJ whole genome shotgun (WGS) entry which is preliminary data.</text>
</comment>
<dbReference type="InterPro" id="IPR001647">
    <property type="entry name" value="HTH_TetR"/>
</dbReference>